<dbReference type="AlphaFoldDB" id="A0A7V2ZIQ3"/>
<evidence type="ECO:0000313" key="1">
    <source>
        <dbReference type="EMBL" id="HFI90704.1"/>
    </source>
</evidence>
<reference evidence="1" key="1">
    <citation type="journal article" date="2020" name="mSystems">
        <title>Genome- and Community-Level Interaction Insights into Carbon Utilization and Element Cycling Functions of Hydrothermarchaeota in Hydrothermal Sediment.</title>
        <authorList>
            <person name="Zhou Z."/>
            <person name="Liu Y."/>
            <person name="Xu W."/>
            <person name="Pan J."/>
            <person name="Luo Z.H."/>
            <person name="Li M."/>
        </authorList>
    </citation>
    <scope>NUCLEOTIDE SEQUENCE [LARGE SCALE GENOMIC DNA]</scope>
    <source>
        <strain evidence="1">SpSt-479</strain>
    </source>
</reference>
<organism evidence="1">
    <name type="scientific">Ignavibacterium album</name>
    <dbReference type="NCBI Taxonomy" id="591197"/>
    <lineage>
        <taxon>Bacteria</taxon>
        <taxon>Pseudomonadati</taxon>
        <taxon>Ignavibacteriota</taxon>
        <taxon>Ignavibacteria</taxon>
        <taxon>Ignavibacteriales</taxon>
        <taxon>Ignavibacteriaceae</taxon>
        <taxon>Ignavibacterium</taxon>
    </lineage>
</organism>
<protein>
    <submittedName>
        <fullName evidence="1">Uncharacterized protein</fullName>
    </submittedName>
</protein>
<name>A0A7V2ZIQ3_9BACT</name>
<sequence length="139" mass="15870">MELDFFFPLEENILIGPRVNLNIETGVLFKIPEEYLWDINLVLRYIPLLSERFILSIGTGVGYSMAQKRGELIGTNMLLVQEYEEIHSSSVSVLAEIEGSVLLTDNFGINLSGYTLFADDRTFIRYQIGLFLCKILEIK</sequence>
<comment type="caution">
    <text evidence="1">The sequence shown here is derived from an EMBL/GenBank/DDBJ whole genome shotgun (WGS) entry which is preliminary data.</text>
</comment>
<gene>
    <name evidence="1" type="ORF">ENS31_04115</name>
</gene>
<accession>A0A7V2ZIQ3</accession>
<dbReference type="EMBL" id="DSUJ01000008">
    <property type="protein sequence ID" value="HFI90704.1"/>
    <property type="molecule type" value="Genomic_DNA"/>
</dbReference>
<proteinExistence type="predicted"/>